<evidence type="ECO:0000259" key="1">
    <source>
        <dbReference type="Pfam" id="PF13788"/>
    </source>
</evidence>
<protein>
    <recommendedName>
        <fullName evidence="1">DUF4180 domain-containing protein</fullName>
    </recommendedName>
</protein>
<evidence type="ECO:0000313" key="2">
    <source>
        <dbReference type="EMBL" id="NYI97328.1"/>
    </source>
</evidence>
<feature type="domain" description="DUF4180" evidence="1">
    <location>
        <begin position="13"/>
        <end position="119"/>
    </location>
</feature>
<comment type="caution">
    <text evidence="2">The sequence shown here is derived from an EMBL/GenBank/DDBJ whole genome shotgun (WGS) entry which is preliminary data.</text>
</comment>
<evidence type="ECO:0000313" key="3">
    <source>
        <dbReference type="Proteomes" id="UP000575985"/>
    </source>
</evidence>
<dbReference type="InterPro" id="IPR025438">
    <property type="entry name" value="DUF4180"/>
</dbReference>
<gene>
    <name evidence="2" type="ORF">HNR12_003605</name>
</gene>
<dbReference type="Pfam" id="PF13788">
    <property type="entry name" value="DUF4180"/>
    <property type="match status" value="1"/>
</dbReference>
<accession>A0A853BPF6</accession>
<name>A0A853BPF6_9ACTN</name>
<organism evidence="2 3">
    <name type="scientific">Streptomonospora nanhaiensis</name>
    <dbReference type="NCBI Taxonomy" id="1323731"/>
    <lineage>
        <taxon>Bacteria</taxon>
        <taxon>Bacillati</taxon>
        <taxon>Actinomycetota</taxon>
        <taxon>Actinomycetes</taxon>
        <taxon>Streptosporangiales</taxon>
        <taxon>Nocardiopsidaceae</taxon>
        <taxon>Streptomonospora</taxon>
    </lineage>
</organism>
<sequence length="122" mass="12962">MAAEQDVDGGPVVFECSAEGPEVRGVSSALDLIGEAWGTGAEVVVVPVERVADDFFSLRSGVAGDLTQKFAQYGVRLVVLGDISDRVARGTALRDFVREANRGRHVWFAATREELAARLAAG</sequence>
<reference evidence="2 3" key="1">
    <citation type="submission" date="2020-07" db="EMBL/GenBank/DDBJ databases">
        <title>Sequencing the genomes of 1000 actinobacteria strains.</title>
        <authorList>
            <person name="Klenk H.-P."/>
        </authorList>
    </citation>
    <scope>NUCLEOTIDE SEQUENCE [LARGE SCALE GENOMIC DNA]</scope>
    <source>
        <strain evidence="2 3">DSM 45927</strain>
    </source>
</reference>
<dbReference type="Proteomes" id="UP000575985">
    <property type="component" value="Unassembled WGS sequence"/>
</dbReference>
<dbReference type="AlphaFoldDB" id="A0A853BPF6"/>
<keyword evidence="3" id="KW-1185">Reference proteome</keyword>
<dbReference type="RefSeq" id="WP_179768700.1">
    <property type="nucleotide sequence ID" value="NZ_JACCFO010000001.1"/>
</dbReference>
<dbReference type="EMBL" id="JACCFO010000001">
    <property type="protein sequence ID" value="NYI97328.1"/>
    <property type="molecule type" value="Genomic_DNA"/>
</dbReference>
<proteinExistence type="predicted"/>